<dbReference type="GO" id="GO:0008360">
    <property type="term" value="P:regulation of cell shape"/>
    <property type="evidence" value="ECO:0007669"/>
    <property type="project" value="UniProtKB-KW"/>
</dbReference>
<dbReference type="EMBL" id="BMYS01000015">
    <property type="protein sequence ID" value="GGW90152.1"/>
    <property type="molecule type" value="Genomic_DNA"/>
</dbReference>
<evidence type="ECO:0000256" key="4">
    <source>
        <dbReference type="ARBA" id="ARBA00022598"/>
    </source>
</evidence>
<gene>
    <name evidence="7 12" type="primary">murD</name>
    <name evidence="12" type="ORF">GCM10011450_20450</name>
</gene>
<dbReference type="InterPro" id="IPR036565">
    <property type="entry name" value="Mur-like_cat_sf"/>
</dbReference>
<keyword evidence="7 8" id="KW-0573">Peptidoglycan synthesis</keyword>
<reference evidence="12" key="1">
    <citation type="journal article" date="2014" name="Int. J. Syst. Evol. Microbiol.">
        <title>Complete genome sequence of Corynebacterium casei LMG S-19264T (=DSM 44701T), isolated from a smear-ripened cheese.</title>
        <authorList>
            <consortium name="US DOE Joint Genome Institute (JGI-PGF)"/>
            <person name="Walter F."/>
            <person name="Albersmeier A."/>
            <person name="Kalinowski J."/>
            <person name="Ruckert C."/>
        </authorList>
    </citation>
    <scope>NUCLEOTIDE SEQUENCE</scope>
    <source>
        <strain evidence="12">KCTC 23732</strain>
    </source>
</reference>
<dbReference type="InterPro" id="IPR013221">
    <property type="entry name" value="Mur_ligase_cen"/>
</dbReference>
<reference evidence="12" key="2">
    <citation type="submission" date="2020-09" db="EMBL/GenBank/DDBJ databases">
        <authorList>
            <person name="Sun Q."/>
            <person name="Kim S."/>
        </authorList>
    </citation>
    <scope>NUCLEOTIDE SEQUENCE</scope>
    <source>
        <strain evidence="12">KCTC 23732</strain>
    </source>
</reference>
<dbReference type="InterPro" id="IPR004101">
    <property type="entry name" value="Mur_ligase_C"/>
</dbReference>
<proteinExistence type="inferred from homology"/>
<dbReference type="NCBIfam" id="TIGR01087">
    <property type="entry name" value="murD"/>
    <property type="match status" value="1"/>
</dbReference>
<evidence type="ECO:0000256" key="2">
    <source>
        <dbReference type="ARBA" id="ARBA00004752"/>
    </source>
</evidence>
<dbReference type="Gene3D" id="3.40.1190.10">
    <property type="entry name" value="Mur-like, catalytic domain"/>
    <property type="match status" value="1"/>
</dbReference>
<dbReference type="SUPFAM" id="SSF53623">
    <property type="entry name" value="MurD-like peptide ligases, catalytic domain"/>
    <property type="match status" value="1"/>
</dbReference>
<dbReference type="Pfam" id="PF21799">
    <property type="entry name" value="MurD-like_N"/>
    <property type="match status" value="1"/>
</dbReference>
<organism evidence="12 13">
    <name type="scientific">Advenella faeciporci</name>
    <dbReference type="NCBI Taxonomy" id="797535"/>
    <lineage>
        <taxon>Bacteria</taxon>
        <taxon>Pseudomonadati</taxon>
        <taxon>Pseudomonadota</taxon>
        <taxon>Betaproteobacteria</taxon>
        <taxon>Burkholderiales</taxon>
        <taxon>Alcaligenaceae</taxon>
    </lineage>
</organism>
<keyword evidence="5 7" id="KW-0547">Nucleotide-binding</keyword>
<keyword evidence="7 8" id="KW-0131">Cell cycle</keyword>
<evidence type="ECO:0000313" key="12">
    <source>
        <dbReference type="EMBL" id="GGW90152.1"/>
    </source>
</evidence>
<dbReference type="Gene3D" id="3.40.50.720">
    <property type="entry name" value="NAD(P)-binding Rossmann-like Domain"/>
    <property type="match status" value="1"/>
</dbReference>
<keyword evidence="4 7" id="KW-0436">Ligase</keyword>
<evidence type="ECO:0000259" key="10">
    <source>
        <dbReference type="Pfam" id="PF02875"/>
    </source>
</evidence>
<feature type="domain" description="Mur ligase C-terminal" evidence="10">
    <location>
        <begin position="365"/>
        <end position="478"/>
    </location>
</feature>
<dbReference type="HAMAP" id="MF_00639">
    <property type="entry name" value="MurD"/>
    <property type="match status" value="1"/>
</dbReference>
<evidence type="ECO:0000259" key="11">
    <source>
        <dbReference type="Pfam" id="PF08245"/>
    </source>
</evidence>
<keyword evidence="9" id="KW-1133">Transmembrane helix</keyword>
<evidence type="ECO:0000256" key="8">
    <source>
        <dbReference type="RuleBase" id="RU003664"/>
    </source>
</evidence>
<dbReference type="SUPFAM" id="SSF51984">
    <property type="entry name" value="MurCD N-terminal domain"/>
    <property type="match status" value="1"/>
</dbReference>
<feature type="domain" description="Mur ligase central" evidence="11">
    <location>
        <begin position="135"/>
        <end position="342"/>
    </location>
</feature>
<evidence type="ECO:0000256" key="9">
    <source>
        <dbReference type="SAM" id="Phobius"/>
    </source>
</evidence>
<comment type="caution">
    <text evidence="12">The sequence shown here is derived from an EMBL/GenBank/DDBJ whole genome shotgun (WGS) entry which is preliminary data.</text>
</comment>
<dbReference type="EC" id="6.3.2.9" evidence="7 8"/>
<keyword evidence="3 7" id="KW-0963">Cytoplasm</keyword>
<feature type="transmembrane region" description="Helical" evidence="9">
    <location>
        <begin position="12"/>
        <end position="33"/>
    </location>
</feature>
<dbReference type="Pfam" id="PF08245">
    <property type="entry name" value="Mur_ligase_M"/>
    <property type="match status" value="1"/>
</dbReference>
<dbReference type="GO" id="GO:0009252">
    <property type="term" value="P:peptidoglycan biosynthetic process"/>
    <property type="evidence" value="ECO:0007669"/>
    <property type="project" value="UniProtKB-UniRule"/>
</dbReference>
<evidence type="ECO:0000256" key="5">
    <source>
        <dbReference type="ARBA" id="ARBA00022741"/>
    </source>
</evidence>
<dbReference type="InterPro" id="IPR005762">
    <property type="entry name" value="MurD"/>
</dbReference>
<keyword evidence="13" id="KW-1185">Reference proteome</keyword>
<feature type="binding site" evidence="7">
    <location>
        <begin position="137"/>
        <end position="143"/>
    </location>
    <ligand>
        <name>ATP</name>
        <dbReference type="ChEBI" id="CHEBI:30616"/>
    </ligand>
</feature>
<name>A0A918JMI6_9BURK</name>
<dbReference type="AlphaFoldDB" id="A0A918JMI6"/>
<evidence type="ECO:0000313" key="13">
    <source>
        <dbReference type="Proteomes" id="UP000608345"/>
    </source>
</evidence>
<sequence>MNTQSENNVLSFPSSVLVLGLGETGLAAALWCLRNRARLRIADTRANPPGLDKLDATGQPFEKFLGEQCFNDQTLEGVEAIVLSPGLVPSEPHLARFLARAEQRNIEILGEIELFSRALLQLRQTQAYEPKVLGITGTNGKTTVTTMVRDMLQEAGLVAVAAGNISPSALTALMTALDANALPDVWVLELSSFQLVTVKTLQPDAAVVLNITQDHLDWHASLQEYADCKAKLLKMSQVAIINRDDEMVSAMVEFADDLNVRSFGETEPVLDQDMGLEDSNGMLWLAACSADEFDLPETGGRRKKTTERPVRKHGVLKRLMPADAMMVRGRHNALNALAAMALCRVLGIGWTPLLNALRNYVAEPHRTNFVRSIKGVDFINDSKGTNVGSTVAALKGMGRKVVLIAGGLGKGQDFSPLVAPVSRFARAVILIGQDARVIEQALAPAGVPCIHAISLEEAVKAALDHAHENDVVILSPACASMDMFKNYNHRGNAFIDAVNELALENGEVA</sequence>
<keyword evidence="7 8" id="KW-0132">Cell division</keyword>
<evidence type="ECO:0000256" key="6">
    <source>
        <dbReference type="ARBA" id="ARBA00022840"/>
    </source>
</evidence>
<dbReference type="SUPFAM" id="SSF53244">
    <property type="entry name" value="MurD-like peptide ligases, peptide-binding domain"/>
    <property type="match status" value="1"/>
</dbReference>
<protein>
    <recommendedName>
        <fullName evidence="7 8">UDP-N-acetylmuramoylalanine--D-glutamate ligase</fullName>
        <ecNumber evidence="7 8">6.3.2.9</ecNumber>
    </recommendedName>
    <alternativeName>
        <fullName evidence="7">D-glutamic acid-adding enzyme</fullName>
    </alternativeName>
    <alternativeName>
        <fullName evidence="7">UDP-N-acetylmuramoyl-L-alanyl-D-glutamate synthetase</fullName>
    </alternativeName>
</protein>
<dbReference type="RefSeq" id="WP_189385399.1">
    <property type="nucleotide sequence ID" value="NZ_BAABFY010000050.1"/>
</dbReference>
<keyword evidence="7 8" id="KW-0961">Cell wall biogenesis/degradation</keyword>
<keyword evidence="9" id="KW-0472">Membrane</keyword>
<dbReference type="Gene3D" id="3.90.190.20">
    <property type="entry name" value="Mur ligase, C-terminal domain"/>
    <property type="match status" value="1"/>
</dbReference>
<dbReference type="GO" id="GO:0005737">
    <property type="term" value="C:cytoplasm"/>
    <property type="evidence" value="ECO:0007669"/>
    <property type="project" value="UniProtKB-SubCell"/>
</dbReference>
<dbReference type="InterPro" id="IPR036615">
    <property type="entry name" value="Mur_ligase_C_dom_sf"/>
</dbReference>
<evidence type="ECO:0000256" key="3">
    <source>
        <dbReference type="ARBA" id="ARBA00022490"/>
    </source>
</evidence>
<accession>A0A918JMI6</accession>
<dbReference type="PANTHER" id="PTHR43692:SF1">
    <property type="entry name" value="UDP-N-ACETYLMURAMOYLALANINE--D-GLUTAMATE LIGASE"/>
    <property type="match status" value="1"/>
</dbReference>
<comment type="pathway">
    <text evidence="2 7 8">Cell wall biogenesis; peptidoglycan biosynthesis.</text>
</comment>
<dbReference type="GO" id="GO:0071555">
    <property type="term" value="P:cell wall organization"/>
    <property type="evidence" value="ECO:0007669"/>
    <property type="project" value="UniProtKB-KW"/>
</dbReference>
<dbReference type="GO" id="GO:0051301">
    <property type="term" value="P:cell division"/>
    <property type="evidence" value="ECO:0007669"/>
    <property type="project" value="UniProtKB-KW"/>
</dbReference>
<dbReference type="GO" id="GO:0005524">
    <property type="term" value="F:ATP binding"/>
    <property type="evidence" value="ECO:0007669"/>
    <property type="project" value="UniProtKB-UniRule"/>
</dbReference>
<comment type="catalytic activity">
    <reaction evidence="7 8">
        <text>UDP-N-acetyl-alpha-D-muramoyl-L-alanine + D-glutamate + ATP = UDP-N-acetyl-alpha-D-muramoyl-L-alanyl-D-glutamate + ADP + phosphate + H(+)</text>
        <dbReference type="Rhea" id="RHEA:16429"/>
        <dbReference type="ChEBI" id="CHEBI:15378"/>
        <dbReference type="ChEBI" id="CHEBI:29986"/>
        <dbReference type="ChEBI" id="CHEBI:30616"/>
        <dbReference type="ChEBI" id="CHEBI:43474"/>
        <dbReference type="ChEBI" id="CHEBI:83898"/>
        <dbReference type="ChEBI" id="CHEBI:83900"/>
        <dbReference type="ChEBI" id="CHEBI:456216"/>
        <dbReference type="EC" id="6.3.2.9"/>
    </reaction>
</comment>
<keyword evidence="9" id="KW-0812">Transmembrane</keyword>
<keyword evidence="6 7" id="KW-0067">ATP-binding</keyword>
<evidence type="ECO:0000256" key="1">
    <source>
        <dbReference type="ARBA" id="ARBA00004496"/>
    </source>
</evidence>
<comment type="similarity">
    <text evidence="7">Belongs to the MurCDEF family.</text>
</comment>
<dbReference type="Proteomes" id="UP000608345">
    <property type="component" value="Unassembled WGS sequence"/>
</dbReference>
<evidence type="ECO:0000256" key="7">
    <source>
        <dbReference type="HAMAP-Rule" id="MF_00639"/>
    </source>
</evidence>
<keyword evidence="7 8" id="KW-0133">Cell shape</keyword>
<dbReference type="PANTHER" id="PTHR43692">
    <property type="entry name" value="UDP-N-ACETYLMURAMOYLALANINE--D-GLUTAMATE LIGASE"/>
    <property type="match status" value="1"/>
</dbReference>
<dbReference type="Pfam" id="PF02875">
    <property type="entry name" value="Mur_ligase_C"/>
    <property type="match status" value="1"/>
</dbReference>
<comment type="subcellular location">
    <subcellularLocation>
        <location evidence="1 7 8">Cytoplasm</location>
    </subcellularLocation>
</comment>
<dbReference type="GO" id="GO:0008764">
    <property type="term" value="F:UDP-N-acetylmuramoylalanine-D-glutamate ligase activity"/>
    <property type="evidence" value="ECO:0007669"/>
    <property type="project" value="UniProtKB-UniRule"/>
</dbReference>
<comment type="function">
    <text evidence="7 8">Cell wall formation. Catalyzes the addition of glutamate to the nucleotide precursor UDP-N-acetylmuramoyl-L-alanine (UMA).</text>
</comment>